<feature type="region of interest" description="Disordered" evidence="1">
    <location>
        <begin position="357"/>
        <end position="389"/>
    </location>
</feature>
<dbReference type="EMBL" id="BKCJ010010022">
    <property type="protein sequence ID" value="GEU89720.1"/>
    <property type="molecule type" value="Genomic_DNA"/>
</dbReference>
<reference evidence="2" key="1">
    <citation type="journal article" date="2019" name="Sci. Rep.">
        <title>Draft genome of Tanacetum cinerariifolium, the natural source of mosquito coil.</title>
        <authorList>
            <person name="Yamashiro T."/>
            <person name="Shiraishi A."/>
            <person name="Satake H."/>
            <person name="Nakayama K."/>
        </authorList>
    </citation>
    <scope>NUCLEOTIDE SEQUENCE</scope>
</reference>
<proteinExistence type="predicted"/>
<evidence type="ECO:0000313" key="2">
    <source>
        <dbReference type="EMBL" id="GEU89720.1"/>
    </source>
</evidence>
<feature type="compositionally biased region" description="Polar residues" evidence="1">
    <location>
        <begin position="318"/>
        <end position="332"/>
    </location>
</feature>
<feature type="region of interest" description="Disordered" evidence="1">
    <location>
        <begin position="308"/>
        <end position="333"/>
    </location>
</feature>
<accession>A0A6L2NU59</accession>
<feature type="compositionally biased region" description="Basic and acidic residues" evidence="1">
    <location>
        <begin position="359"/>
        <end position="389"/>
    </location>
</feature>
<protein>
    <submittedName>
        <fullName evidence="2">Uncharacterized protein</fullName>
    </submittedName>
</protein>
<feature type="compositionally biased region" description="Basic and acidic residues" evidence="1">
    <location>
        <begin position="106"/>
        <end position="116"/>
    </location>
</feature>
<feature type="compositionally biased region" description="Polar residues" evidence="1">
    <location>
        <begin position="170"/>
        <end position="180"/>
    </location>
</feature>
<organism evidence="2">
    <name type="scientific">Tanacetum cinerariifolium</name>
    <name type="common">Dalmatian daisy</name>
    <name type="synonym">Chrysanthemum cinerariifolium</name>
    <dbReference type="NCBI Taxonomy" id="118510"/>
    <lineage>
        <taxon>Eukaryota</taxon>
        <taxon>Viridiplantae</taxon>
        <taxon>Streptophyta</taxon>
        <taxon>Embryophyta</taxon>
        <taxon>Tracheophyta</taxon>
        <taxon>Spermatophyta</taxon>
        <taxon>Magnoliopsida</taxon>
        <taxon>eudicotyledons</taxon>
        <taxon>Gunneridae</taxon>
        <taxon>Pentapetalae</taxon>
        <taxon>asterids</taxon>
        <taxon>campanulids</taxon>
        <taxon>Asterales</taxon>
        <taxon>Asteraceae</taxon>
        <taxon>Asteroideae</taxon>
        <taxon>Anthemideae</taxon>
        <taxon>Anthemidinae</taxon>
        <taxon>Tanacetum</taxon>
    </lineage>
</organism>
<evidence type="ECO:0000256" key="1">
    <source>
        <dbReference type="SAM" id="MobiDB-lite"/>
    </source>
</evidence>
<name>A0A6L2NU59_TANCI</name>
<dbReference type="AlphaFoldDB" id="A0A6L2NU59"/>
<comment type="caution">
    <text evidence="2">The sequence shown here is derived from an EMBL/GenBank/DDBJ whole genome shotgun (WGS) entry which is preliminary data.</text>
</comment>
<feature type="region of interest" description="Disordered" evidence="1">
    <location>
        <begin position="93"/>
        <end position="118"/>
    </location>
</feature>
<feature type="region of interest" description="Disordered" evidence="1">
    <location>
        <begin position="152"/>
        <end position="180"/>
    </location>
</feature>
<feature type="compositionally biased region" description="Low complexity" evidence="1">
    <location>
        <begin position="152"/>
        <end position="161"/>
    </location>
</feature>
<sequence>MAGRSSSNSQNVAFVSAESTNSTNELNAAYSVSIAIGHSSRAQGSSSYANEHMFLFFANQSSTPHLDKEDLEQIDQDDLEEIDLKWQRPTRTSRNMSRDVGNAGYIRRDNGKRPANEENAQALVVQDGLGIYEWSYQVEEEATDFALMAFTSNPSSSSSSNSEEEVTKTMFDNHSSAKENSIANDRFKKGEGYHAVPPPLTGNYMPPKPDLSFAGLDDSIYKFKISETVTSLAKDENDAFETSTAFVEKPKEDRSSAPLIEDWETNNDDDNVFTPKPIPTKIDFMKAGESIKHVKPVEYVKHDHLQQALKNKRKVNSGGPQDTNGNAGTQENVDAGKKMSDQHYIVLPLWSFISSTYKSSDDKPADDKPKDDTGSKIVEEPVNKDDQAYRDELDMLISQEKEASDAVDAHRKEFKQGCMDQMSY</sequence>
<gene>
    <name evidence="2" type="ORF">Tci_061698</name>
</gene>